<gene>
    <name evidence="1" type="ORF">VB248_11820</name>
</gene>
<protein>
    <submittedName>
        <fullName evidence="1">Uncharacterized protein</fullName>
    </submittedName>
</protein>
<proteinExistence type="predicted"/>
<keyword evidence="2" id="KW-1185">Reference proteome</keyword>
<dbReference type="RefSeq" id="WP_323296988.1">
    <property type="nucleotide sequence ID" value="NZ_JAYFUM010000012.1"/>
</dbReference>
<dbReference type="EMBL" id="JAYFUM010000012">
    <property type="protein sequence ID" value="MEA5139829.1"/>
    <property type="molecule type" value="Genomic_DNA"/>
</dbReference>
<reference evidence="1 2" key="1">
    <citation type="submission" date="2023-12" db="EMBL/GenBank/DDBJ databases">
        <title>Novel species of the genus Arcicella isolated from rivers.</title>
        <authorList>
            <person name="Lu H."/>
        </authorList>
    </citation>
    <scope>NUCLEOTIDE SEQUENCE [LARGE SCALE GENOMIC DNA]</scope>
    <source>
        <strain evidence="1 2">KCTC 23307</strain>
    </source>
</reference>
<organism evidence="1 2">
    <name type="scientific">Arcicella rigui</name>
    <dbReference type="NCBI Taxonomy" id="797020"/>
    <lineage>
        <taxon>Bacteria</taxon>
        <taxon>Pseudomonadati</taxon>
        <taxon>Bacteroidota</taxon>
        <taxon>Cytophagia</taxon>
        <taxon>Cytophagales</taxon>
        <taxon>Flectobacillaceae</taxon>
        <taxon>Arcicella</taxon>
    </lineage>
</organism>
<sequence>MDIENLDFEKFVNTLFEASEFYERILQLDLEKDMIYTEVRECNSLNKSALVDKLKRLQLEVNQRKESSIFNYDVYPSTQFFIPTKKECEELKISSEKNISTLKKVFLKKIRMSIDSLSNVIKGELVLAYKNVTKELISFYLKGEFIPCSSIKKRNDILRDFENDIIWFGYIKYILEFKKDEINDDTNKNEVEDNSLNVEVNKYSIKAIALYYYFLIECGIEKPFDIRQGGKIKAMQEVSLLFRIDWGQFCKEYNKMNESGRNRMVYQRNRDKDYLCAIELLKKCPEKNIKAIIMAENEYKNLPSK</sequence>
<dbReference type="Proteomes" id="UP001302949">
    <property type="component" value="Unassembled WGS sequence"/>
</dbReference>
<comment type="caution">
    <text evidence="1">The sequence shown here is derived from an EMBL/GenBank/DDBJ whole genome shotgun (WGS) entry which is preliminary data.</text>
</comment>
<name>A0ABU5QAF6_9BACT</name>
<evidence type="ECO:0000313" key="1">
    <source>
        <dbReference type="EMBL" id="MEA5139829.1"/>
    </source>
</evidence>
<accession>A0ABU5QAF6</accession>
<evidence type="ECO:0000313" key="2">
    <source>
        <dbReference type="Proteomes" id="UP001302949"/>
    </source>
</evidence>